<dbReference type="KEGG" id="ptan:CRYO30217_02247"/>
<proteinExistence type="predicted"/>
<reference evidence="2" key="1">
    <citation type="submission" date="2021-04" db="EMBL/GenBank/DDBJ databases">
        <authorList>
            <person name="Rodrigo-Torres L."/>
            <person name="Arahal R. D."/>
            <person name="Lucena T."/>
        </authorList>
    </citation>
    <scope>NUCLEOTIDE SEQUENCE</scope>
    <source>
        <strain evidence="2">AS29M-1</strain>
    </source>
</reference>
<feature type="domain" description="Phosphoribosyltransferase" evidence="1">
    <location>
        <begin position="12"/>
        <end position="213"/>
    </location>
</feature>
<dbReference type="GO" id="GO:0004845">
    <property type="term" value="F:uracil phosphoribosyltransferase activity"/>
    <property type="evidence" value="ECO:0007669"/>
    <property type="project" value="UniProtKB-EC"/>
</dbReference>
<accession>A0A916JNL9</accession>
<evidence type="ECO:0000259" key="1">
    <source>
        <dbReference type="Pfam" id="PF14681"/>
    </source>
</evidence>
<keyword evidence="2" id="KW-0328">Glycosyltransferase</keyword>
<dbReference type="CDD" id="cd06223">
    <property type="entry name" value="PRTases_typeI"/>
    <property type="match status" value="1"/>
</dbReference>
<dbReference type="PANTHER" id="PTHR11608">
    <property type="entry name" value="BIFUNCTIONAL PROTEIN PYRR"/>
    <property type="match status" value="1"/>
</dbReference>
<organism evidence="2 3">
    <name type="scientific">Parvicella tangerina</name>
    <dbReference type="NCBI Taxonomy" id="2829795"/>
    <lineage>
        <taxon>Bacteria</taxon>
        <taxon>Pseudomonadati</taxon>
        <taxon>Bacteroidota</taxon>
        <taxon>Flavobacteriia</taxon>
        <taxon>Flavobacteriales</taxon>
        <taxon>Parvicellaceae</taxon>
        <taxon>Parvicella</taxon>
    </lineage>
</organism>
<dbReference type="InterPro" id="IPR050137">
    <property type="entry name" value="PyrR_bifunctional"/>
</dbReference>
<dbReference type="InterPro" id="IPR029057">
    <property type="entry name" value="PRTase-like"/>
</dbReference>
<sequence length="217" mass="24172">MKVINFSESNSLYNNFLAQLRDLKVQQDRMRFRRNLERLGEINAYELSKVLDYKSEDIYSPLGVAPSNLVAEHPVIATILRAGLPLHQGFLNYFDSADNCFISAYRKHTTADEFEVEVEYMSSPSLEGKTVVLTDPMLASGMSMVLAYKALLRKGKPKHVHVSCVIASAEGVEYVKRNLPENTTIWVGAIDDEMTAQSYIVPGLGDAGDLAFGSKED</sequence>
<keyword evidence="2" id="KW-0808">Transferase</keyword>
<name>A0A916JNL9_9FLAO</name>
<evidence type="ECO:0000313" key="2">
    <source>
        <dbReference type="EMBL" id="CAG5083624.1"/>
    </source>
</evidence>
<dbReference type="Pfam" id="PF14681">
    <property type="entry name" value="UPRTase"/>
    <property type="match status" value="1"/>
</dbReference>
<dbReference type="Gene3D" id="3.40.50.2020">
    <property type="match status" value="1"/>
</dbReference>
<evidence type="ECO:0000313" key="3">
    <source>
        <dbReference type="Proteomes" id="UP000683507"/>
    </source>
</evidence>
<protein>
    <submittedName>
        <fullName evidence="2">Uracil phosphoribosyltransferase</fullName>
        <ecNumber evidence="2">2.4.2.9</ecNumber>
    </submittedName>
</protein>
<dbReference type="InterPro" id="IPR000836">
    <property type="entry name" value="PRTase_dom"/>
</dbReference>
<dbReference type="PANTHER" id="PTHR11608:SF0">
    <property type="entry name" value="BIFUNCTIONAL PROTEIN PYRR"/>
    <property type="match status" value="1"/>
</dbReference>
<dbReference type="EMBL" id="OU015584">
    <property type="protein sequence ID" value="CAG5083624.1"/>
    <property type="molecule type" value="Genomic_DNA"/>
</dbReference>
<dbReference type="RefSeq" id="WP_258542478.1">
    <property type="nucleotide sequence ID" value="NZ_OU015584.1"/>
</dbReference>
<dbReference type="NCBIfam" id="NF001097">
    <property type="entry name" value="PRK00129.1"/>
    <property type="match status" value="1"/>
</dbReference>
<gene>
    <name evidence="2" type="primary">upp</name>
    <name evidence="2" type="ORF">CRYO30217_02247</name>
</gene>
<dbReference type="EC" id="2.4.2.9" evidence="2"/>
<dbReference type="SUPFAM" id="SSF53271">
    <property type="entry name" value="PRTase-like"/>
    <property type="match status" value="1"/>
</dbReference>
<keyword evidence="3" id="KW-1185">Reference proteome</keyword>
<dbReference type="AlphaFoldDB" id="A0A916JNL9"/>
<dbReference type="Proteomes" id="UP000683507">
    <property type="component" value="Chromosome"/>
</dbReference>